<gene>
    <name evidence="5" type="ORF">J3U87_04760</name>
</gene>
<name>A0A8A4TQC8_SULCO</name>
<dbReference type="EMBL" id="CP071793">
    <property type="protein sequence ID" value="QTD51760.1"/>
    <property type="molecule type" value="Genomic_DNA"/>
</dbReference>
<dbReference type="GO" id="GO:0006508">
    <property type="term" value="P:proteolysis"/>
    <property type="evidence" value="ECO:0007669"/>
    <property type="project" value="UniProtKB-KW"/>
</dbReference>
<dbReference type="InterPro" id="IPR005320">
    <property type="entry name" value="Peptidase_S51"/>
</dbReference>
<dbReference type="Proteomes" id="UP000663929">
    <property type="component" value="Chromosome"/>
</dbReference>
<evidence type="ECO:0000313" key="6">
    <source>
        <dbReference type="Proteomes" id="UP000663929"/>
    </source>
</evidence>
<accession>A0A8A4TQC8</accession>
<comment type="similarity">
    <text evidence="1">Belongs to the peptidase S51 family.</text>
</comment>
<protein>
    <submittedName>
        <fullName evidence="5">Type 1 glutamine amidotransferase-like domain-containing protein</fullName>
    </submittedName>
</protein>
<dbReference type="RefSeq" id="WP_237381881.1">
    <property type="nucleotide sequence ID" value="NZ_CP071793.1"/>
</dbReference>
<evidence type="ECO:0000256" key="1">
    <source>
        <dbReference type="ARBA" id="ARBA00006534"/>
    </source>
</evidence>
<keyword evidence="4" id="KW-0720">Serine protease</keyword>
<reference evidence="5" key="1">
    <citation type="submission" date="2021-03" db="EMBL/GenBank/DDBJ databases">
        <title>Acanthopleuribacteraceae sp. M133.</title>
        <authorList>
            <person name="Wang G."/>
        </authorList>
    </citation>
    <scope>NUCLEOTIDE SEQUENCE</scope>
    <source>
        <strain evidence="5">M133</strain>
    </source>
</reference>
<dbReference type="InterPro" id="IPR029062">
    <property type="entry name" value="Class_I_gatase-like"/>
</dbReference>
<sequence length="310" mass="35675">MVRVVLLGPQRHNQTIARAVTDLDLKGPLAVITAGWQEREAELEELDAHLGMETVNLNLHQRGEEVFRRDTTFTEAHRQHQDFLKRLQEIYRIRLSKTQGAVHELMAKHQWPHEIIGPEIEDSLQAIRNLDEHHLRRIRGANREFERKWQPSDRPSIAGHRMELSEILERCGGVLIAGGHVAVLLNRLRLFKLEPMLSQKPLVAWSAGAMVLAKRIVLFHDTPPQGQGFAEVFESGLGLFSNLIPLPHAEKRLQLESLDRVSIFARRFSHSICVPLDEGDRIDWDGNWWRTTENTRKLSVGGQLEQWEEI</sequence>
<proteinExistence type="inferred from homology"/>
<evidence type="ECO:0000313" key="5">
    <source>
        <dbReference type="EMBL" id="QTD51760.1"/>
    </source>
</evidence>
<keyword evidence="5" id="KW-0315">Glutamine amidotransferase</keyword>
<dbReference type="AlphaFoldDB" id="A0A8A4TQC8"/>
<dbReference type="Gene3D" id="3.40.50.880">
    <property type="match status" value="1"/>
</dbReference>
<dbReference type="KEGG" id="scor:J3U87_04760"/>
<dbReference type="Pfam" id="PF03575">
    <property type="entry name" value="Peptidase_S51"/>
    <property type="match status" value="1"/>
</dbReference>
<organism evidence="5 6">
    <name type="scientific">Sulfidibacter corallicola</name>
    <dbReference type="NCBI Taxonomy" id="2818388"/>
    <lineage>
        <taxon>Bacteria</taxon>
        <taxon>Pseudomonadati</taxon>
        <taxon>Acidobacteriota</taxon>
        <taxon>Holophagae</taxon>
        <taxon>Acanthopleuribacterales</taxon>
        <taxon>Acanthopleuribacteraceae</taxon>
        <taxon>Sulfidibacter</taxon>
    </lineage>
</organism>
<keyword evidence="3" id="KW-0378">Hydrolase</keyword>
<dbReference type="SUPFAM" id="SSF52317">
    <property type="entry name" value="Class I glutamine amidotransferase-like"/>
    <property type="match status" value="1"/>
</dbReference>
<keyword evidence="2" id="KW-0645">Protease</keyword>
<evidence type="ECO:0000256" key="2">
    <source>
        <dbReference type="ARBA" id="ARBA00022670"/>
    </source>
</evidence>
<evidence type="ECO:0000256" key="4">
    <source>
        <dbReference type="ARBA" id="ARBA00022825"/>
    </source>
</evidence>
<keyword evidence="6" id="KW-1185">Reference proteome</keyword>
<dbReference type="GO" id="GO:0008236">
    <property type="term" value="F:serine-type peptidase activity"/>
    <property type="evidence" value="ECO:0007669"/>
    <property type="project" value="UniProtKB-KW"/>
</dbReference>
<evidence type="ECO:0000256" key="3">
    <source>
        <dbReference type="ARBA" id="ARBA00022801"/>
    </source>
</evidence>